<dbReference type="EMBL" id="CAAALY010005418">
    <property type="protein sequence ID" value="VEL09088.1"/>
    <property type="molecule type" value="Genomic_DNA"/>
</dbReference>
<feature type="compositionally biased region" description="Polar residues" evidence="1">
    <location>
        <begin position="70"/>
        <end position="80"/>
    </location>
</feature>
<sequence length="136" mass="14754">MTTPPKDCPPSEPLASTHCPIVATGIVPYRGQPCHQHKLDEGAGIKVVNAFRMGLDQHYDAEQRRSLNSLAFRQRQNSSFERPPSAALDSGPWSPPLSPVQHSLANPLAAIHDRLLVAPLVSTPPRQPEGMSGLTH</sequence>
<evidence type="ECO:0000313" key="2">
    <source>
        <dbReference type="EMBL" id="VEL09088.1"/>
    </source>
</evidence>
<dbReference type="OrthoDB" id="10327689at2759"/>
<reference evidence="2" key="1">
    <citation type="submission" date="2018-11" db="EMBL/GenBank/DDBJ databases">
        <authorList>
            <consortium name="Pathogen Informatics"/>
        </authorList>
    </citation>
    <scope>NUCLEOTIDE SEQUENCE</scope>
</reference>
<name>A0A3S5CHM0_9PLAT</name>
<gene>
    <name evidence="2" type="ORF">PXEA_LOCUS2528</name>
</gene>
<comment type="caution">
    <text evidence="2">The sequence shown here is derived from an EMBL/GenBank/DDBJ whole genome shotgun (WGS) entry which is preliminary data.</text>
</comment>
<evidence type="ECO:0000313" key="3">
    <source>
        <dbReference type="Proteomes" id="UP000784294"/>
    </source>
</evidence>
<proteinExistence type="predicted"/>
<organism evidence="2 3">
    <name type="scientific">Protopolystoma xenopodis</name>
    <dbReference type="NCBI Taxonomy" id="117903"/>
    <lineage>
        <taxon>Eukaryota</taxon>
        <taxon>Metazoa</taxon>
        <taxon>Spiralia</taxon>
        <taxon>Lophotrochozoa</taxon>
        <taxon>Platyhelminthes</taxon>
        <taxon>Monogenea</taxon>
        <taxon>Polyopisthocotylea</taxon>
        <taxon>Polystomatidea</taxon>
        <taxon>Polystomatidae</taxon>
        <taxon>Protopolystoma</taxon>
    </lineage>
</organism>
<accession>A0A3S5CHM0</accession>
<dbReference type="Proteomes" id="UP000784294">
    <property type="component" value="Unassembled WGS sequence"/>
</dbReference>
<dbReference type="AlphaFoldDB" id="A0A3S5CHM0"/>
<feature type="region of interest" description="Disordered" evidence="1">
    <location>
        <begin position="70"/>
        <end position="99"/>
    </location>
</feature>
<keyword evidence="3" id="KW-1185">Reference proteome</keyword>
<protein>
    <submittedName>
        <fullName evidence="2">Uncharacterized protein</fullName>
    </submittedName>
</protein>
<evidence type="ECO:0000256" key="1">
    <source>
        <dbReference type="SAM" id="MobiDB-lite"/>
    </source>
</evidence>